<evidence type="ECO:0000256" key="1">
    <source>
        <dbReference type="SAM" id="Phobius"/>
    </source>
</evidence>
<keyword evidence="1" id="KW-0472">Membrane</keyword>
<reference evidence="2" key="1">
    <citation type="submission" date="2014-11" db="EMBL/GenBank/DDBJ databases">
        <authorList>
            <person name="Amaro Gonzalez C."/>
        </authorList>
    </citation>
    <scope>NUCLEOTIDE SEQUENCE</scope>
</reference>
<reference evidence="2" key="2">
    <citation type="journal article" date="2015" name="Fish Shellfish Immunol.">
        <title>Early steps in the European eel (Anguilla anguilla)-Vibrio vulnificus interaction in the gills: Role of the RtxA13 toxin.</title>
        <authorList>
            <person name="Callol A."/>
            <person name="Pajuelo D."/>
            <person name="Ebbesson L."/>
            <person name="Teles M."/>
            <person name="MacKenzie S."/>
            <person name="Amaro C."/>
        </authorList>
    </citation>
    <scope>NUCLEOTIDE SEQUENCE</scope>
</reference>
<organism evidence="2">
    <name type="scientific">Anguilla anguilla</name>
    <name type="common">European freshwater eel</name>
    <name type="synonym">Muraena anguilla</name>
    <dbReference type="NCBI Taxonomy" id="7936"/>
    <lineage>
        <taxon>Eukaryota</taxon>
        <taxon>Metazoa</taxon>
        <taxon>Chordata</taxon>
        <taxon>Craniata</taxon>
        <taxon>Vertebrata</taxon>
        <taxon>Euteleostomi</taxon>
        <taxon>Actinopterygii</taxon>
        <taxon>Neopterygii</taxon>
        <taxon>Teleostei</taxon>
        <taxon>Anguilliformes</taxon>
        <taxon>Anguillidae</taxon>
        <taxon>Anguilla</taxon>
    </lineage>
</organism>
<accession>A0A0E9V0H6</accession>
<feature type="transmembrane region" description="Helical" evidence="1">
    <location>
        <begin position="6"/>
        <end position="24"/>
    </location>
</feature>
<protein>
    <submittedName>
        <fullName evidence="2">Uncharacterized protein</fullName>
    </submittedName>
</protein>
<keyword evidence="1" id="KW-1133">Transmembrane helix</keyword>
<dbReference type="AlphaFoldDB" id="A0A0E9V0H6"/>
<evidence type="ECO:0000313" key="2">
    <source>
        <dbReference type="EMBL" id="JAH71496.1"/>
    </source>
</evidence>
<proteinExistence type="predicted"/>
<dbReference type="EMBL" id="GBXM01037081">
    <property type="protein sequence ID" value="JAH71496.1"/>
    <property type="molecule type" value="Transcribed_RNA"/>
</dbReference>
<keyword evidence="1" id="KW-0812">Transmembrane</keyword>
<sequence>MLQAFGLFFCYFYVCLSWMSLLSGRPIHRSTAVL</sequence>
<name>A0A0E9V0H6_ANGAN</name>